<reference evidence="2 3" key="1">
    <citation type="submission" date="2018-11" db="EMBL/GenBank/DDBJ databases">
        <authorList>
            <person name="Zhou Z."/>
            <person name="Wang G."/>
        </authorList>
    </citation>
    <scope>NUCLEOTIDE SEQUENCE [LARGE SCALE GENOMIC DNA]</scope>
    <source>
        <strain evidence="2 3">KCTC52004</strain>
    </source>
</reference>
<accession>A0A3P1BP51</accession>
<proteinExistence type="predicted"/>
<protein>
    <recommendedName>
        <fullName evidence="4">Gliding motility-associated C-terminal domain-containing protein</fullName>
    </recommendedName>
</protein>
<dbReference type="OrthoDB" id="7794186at2"/>
<keyword evidence="3" id="KW-1185">Reference proteome</keyword>
<sequence length="2376" mass="249535">MATLFTRFVRHSFGFVLFILLTGGLVAQRAAAQNKLFMNPIRYTDRRINTYNHICTDPNKIHFTRNGQPFPTYEFTYFANSLGFIQFDYGVLKPGDVIRVSDDCGSVPYQVVVKDDYTYVEVPGSASQGGNGIGPADSSPPYSRLSSPVSVGKCEPLQLGAHVLVHYYVFLASNKSGRTQVGKITVNGAPLSDGGHTISDLGDPKPSSHTVSDGSVNYEGTVKFTSLNQYAGNTPLTIVYKHNGATINGDFSIGIGAENFGAMNIRYISNTGFSVEKATYTSDVSRTDYPGNYTNATFTLTYDGEWYKVFVNGVLIDSLRRFVIYDTSSGSLSNQGTVLPYGSKVTFTPTQSGSQWVSALIDGVMYTRQQFSVANDLSLQASGSNVACSGGNSGSVTATPSGGKSPYTYSLNGGAFGSSNTFGGLAGGTYTIQVRDASGCVASANATVGQGSALVASVDNKNNVSCAGGKNGSVTVKATGGTAPYTFSIDGKNFVGSANFSGLSEGTYTFQVRDANGCSQSVSETIGFQSSLVAKIAGVESARCFGGKDGSVTVSTAGSSPSGAFKFSLDNGNTFQSSPQFGGLAAGSYTVLVKDDVCSVTVPVTVNQPADLAANATLTKAVSCFKGNDGIITVSGSGGTGPYQFSANGTDFSANSGFGSLSAGAYTYQVRDANGCVKISNSVIVPEPSELVIPTVAPFDVSCFGGNNGSVQITPGGGTAPYSYAIDANPFQGASTIGGLAAGTYTVRVRDALGCSATRPVTIGQPSALTLTSAGNTPVTCAGGSNGVITLQASGGSNPYTFSIDNASFGASNSFGNLKEGTYTFWGRAKNGCTQSISQTITFQSRLVATVSSSDPVKCFGGKDGTATVSTTGSSPFGQLRYSIDNGKTYQNNPQFGGLPVGNYTIQVRDDVCSITVPVTISQPSELAATATLTNAVSCFKGNDGIVTINGSGGIAPYQFSANGSNFSANASFGSLSTGSYTYQVRDANGCVKTTTAITVPEPSELVLPAVTTLDVSCFSGSNGSVQIRPDGGTAPYSYAIDANPFQGASTIGGLAAGTYTVRVRDALGCAVSRPITINQPTALTLITAGNTPVTCAGGTNGVIILQASGGSSPYTFSGDNTTFGTSNSFGNLKEGIYTFWGRDKNGCTQSIIQTITFQSKLLATIGGNQAVKCFGGKDGNITVSTTGSSPFGPLRFSIDKGTTFQNSPQFSGLPIGTYAIQVNDDVCSVSVPVTVSQPTDVVVSAAVTRHVSCYKGANGEVLVSASGGISPYRFSANGTDYADSPAFGSLPTDNYKYWVQDANGCVKTTAIVTVNQPTELLASISKKSDINCHQGSDGSFELTASGGTLPYQYAPNETAFQSTPVLTNLAAGSYTLVVRDGNGCRRTVAGELLQPTAPFTIKLASQKNLTCFEDKSGRLALAPSGGTAPYRLSIDNQTFQETTVFDGLSAITYTIYGKDAHNCPVTLPNQTLTQPADIRVSLVRKLDVDCEYYERGEVLVGAEGGNGQFTYLWSGNGFAGQTASASSNKTGLFTELIAGNYTVTARDVAGCTKDFPVTVIPKSSRIRFEWDKALPSNCTSADGSISVKNVNGGHPPYQYRISTQSTVSAASSFGGLTNGTYIITVADSLCAYNQAIDLSIASSLKATVSISPISCAVPTANLSVDAITGGNGNYTVALDGTNFTTNRQFNNLRPNVYALTIQDNPLSCRSVQSVEIKEQNRSDLQLVSKKDISCFGGNDGVITVTGDNNTGPFQYAVNTGGFQAGGQFSGLTMGAYKLSAKNRFGCVDSIRVTLSQPTELLGTLTKKDNDCFGDQTGRLEISGSGGTTPYQYTINNQPFQSTGAFPSLKAGSYTVQIKDAKNCLYTKNSELIQPTEVKLTAVYRDTVRCFGESNGAILALARGGTPGYRYSIDSVQYVSDSLFRELKAGVYTVFVQDAKQCLKKTTLLVTQPTVLDLALTSKADPLCAGEQNGRIEVVASGGNGAYVYSLDNSIRQLSGLFTGLTQAEYALKVTDRKGCTDTLSRLPLVWPQPLRSEIRTVSPRCSGEANGQITLTVGGGKGPFTARMDNQSSQATGDFSFANLSAGSYTIQVSDQNGCLLRLPATISAANPLNKIKPGGTVFTDSALVCKGQVVTLDAGNPGQTTQWFLNDKALSQQQVIQAVDPGTYRVEVRNASGCLETASFTLRNSTQALQSDFLIPTQAFVGDTVLALDITKPIPDKIIWTLPAEAFQVRTTSSTIAFVVVNEGNYTIEMKAFLGECNNLARHDLRIFKPDDVNNTDPRLGYQDLNIIEKLEVFPNPNYGKFTVKVKLARIEKAELTLIRSKTGEVVYSASNQGSDEYSFPVDLQLRPELYIVSIRAGKSSLLSRILVNP</sequence>
<comment type="caution">
    <text evidence="2">The sequence shown here is derived from an EMBL/GenBank/DDBJ whole genome shotgun (WGS) entry which is preliminary data.</text>
</comment>
<evidence type="ECO:0008006" key="4">
    <source>
        <dbReference type="Google" id="ProtNLM"/>
    </source>
</evidence>
<dbReference type="InterPro" id="IPR025667">
    <property type="entry name" value="SprB_repeat"/>
</dbReference>
<evidence type="ECO:0000256" key="1">
    <source>
        <dbReference type="SAM" id="MobiDB-lite"/>
    </source>
</evidence>
<dbReference type="RefSeq" id="WP_124877004.1">
    <property type="nucleotide sequence ID" value="NZ_RQJO01000009.1"/>
</dbReference>
<evidence type="ECO:0000313" key="2">
    <source>
        <dbReference type="EMBL" id="RRB02841.1"/>
    </source>
</evidence>
<evidence type="ECO:0000313" key="3">
    <source>
        <dbReference type="Proteomes" id="UP000271925"/>
    </source>
</evidence>
<dbReference type="EMBL" id="RQJO01000009">
    <property type="protein sequence ID" value="RRB02841.1"/>
    <property type="molecule type" value="Genomic_DNA"/>
</dbReference>
<dbReference type="Proteomes" id="UP000271925">
    <property type="component" value="Unassembled WGS sequence"/>
</dbReference>
<dbReference type="Pfam" id="PF13573">
    <property type="entry name" value="SprB"/>
    <property type="match status" value="18"/>
</dbReference>
<feature type="region of interest" description="Disordered" evidence="1">
    <location>
        <begin position="193"/>
        <end position="212"/>
    </location>
</feature>
<name>A0A3P1BP51_9BACT</name>
<dbReference type="Gene3D" id="2.60.40.740">
    <property type="match status" value="1"/>
</dbReference>
<gene>
    <name evidence="2" type="ORF">EHT25_20600</name>
</gene>
<organism evidence="2 3">
    <name type="scientific">Larkinella rosea</name>
    <dbReference type="NCBI Taxonomy" id="2025312"/>
    <lineage>
        <taxon>Bacteria</taxon>
        <taxon>Pseudomonadati</taxon>
        <taxon>Bacteroidota</taxon>
        <taxon>Cytophagia</taxon>
        <taxon>Cytophagales</taxon>
        <taxon>Spirosomataceae</taxon>
        <taxon>Larkinella</taxon>
    </lineage>
</organism>